<evidence type="ECO:0000313" key="3">
    <source>
        <dbReference type="Proteomes" id="UP000005666"/>
    </source>
</evidence>
<dbReference type="HOGENOM" id="CLU_012887_0_0_1"/>
<dbReference type="RefSeq" id="XP_003684636.1">
    <property type="nucleotide sequence ID" value="XM_003684588.1"/>
</dbReference>
<dbReference type="AlphaFoldDB" id="G8BR26"/>
<evidence type="ECO:0000256" key="1">
    <source>
        <dbReference type="SAM" id="MobiDB-lite"/>
    </source>
</evidence>
<organism evidence="2 3">
    <name type="scientific">Tetrapisispora phaffii (strain ATCC 24235 / CBS 4417 / NBRC 1672 / NRRL Y-8282 / UCD 70-5)</name>
    <name type="common">Yeast</name>
    <name type="synonym">Fabospora phaffii</name>
    <dbReference type="NCBI Taxonomy" id="1071381"/>
    <lineage>
        <taxon>Eukaryota</taxon>
        <taxon>Fungi</taxon>
        <taxon>Dikarya</taxon>
        <taxon>Ascomycota</taxon>
        <taxon>Saccharomycotina</taxon>
        <taxon>Saccharomycetes</taxon>
        <taxon>Saccharomycetales</taxon>
        <taxon>Saccharomycetaceae</taxon>
        <taxon>Tetrapisispora</taxon>
    </lineage>
</organism>
<feature type="compositionally biased region" description="Polar residues" evidence="1">
    <location>
        <begin position="24"/>
        <end position="40"/>
    </location>
</feature>
<feature type="compositionally biased region" description="Polar residues" evidence="1">
    <location>
        <begin position="637"/>
        <end position="647"/>
    </location>
</feature>
<proteinExistence type="predicted"/>
<dbReference type="GeneID" id="11533674"/>
<dbReference type="eggNOG" id="ENOG502RISH">
    <property type="taxonomic scope" value="Eukaryota"/>
</dbReference>
<feature type="region of interest" description="Disordered" evidence="1">
    <location>
        <begin position="24"/>
        <end position="66"/>
    </location>
</feature>
<protein>
    <submittedName>
        <fullName evidence="2">Uncharacterized protein</fullName>
    </submittedName>
</protein>
<feature type="compositionally biased region" description="Polar residues" evidence="1">
    <location>
        <begin position="122"/>
        <end position="132"/>
    </location>
</feature>
<accession>G8BR26</accession>
<dbReference type="STRING" id="1071381.G8BR26"/>
<reference evidence="2 3" key="1">
    <citation type="journal article" date="2011" name="Proc. Natl. Acad. Sci. U.S.A.">
        <title>Evolutionary erosion of yeast sex chromosomes by mating-type switching accidents.</title>
        <authorList>
            <person name="Gordon J.L."/>
            <person name="Armisen D."/>
            <person name="Proux-Wera E."/>
            <person name="Oheigeartaigh S.S."/>
            <person name="Byrne K.P."/>
            <person name="Wolfe K.H."/>
        </authorList>
    </citation>
    <scope>NUCLEOTIDE SEQUENCE [LARGE SCALE GENOMIC DNA]</scope>
    <source>
        <strain evidence="3">ATCC 24235 / CBS 4417 / NBRC 1672 / NRRL Y-8282 / UCD 70-5</strain>
    </source>
</reference>
<dbReference type="EMBL" id="HE612858">
    <property type="protein sequence ID" value="CCE62202.1"/>
    <property type="molecule type" value="Genomic_DNA"/>
</dbReference>
<sequence>MGDSDAVKQMRDAYSQLKIYSDSLNDYSGSIDATQSVSSNDDGKRMQTGGTESQQESRIPTLSPSVSFNTVPSFTDNSHFQTEEPEFLGVQIPDAYTMDEYYDNESYQPESHLKQGQHDYTTHSSHNRSSSFPPGWISPKTRMAANNLSHHLKISENGKIVRTDYPSRPSVSTDSVIINREQNMFKKAWRTRKNRIGHRRCNKSIYFKKPDILFPEEQYTMAVMGNDYTPITKQQRKKDKILQKKVGFTNGPRTIICHISGRKYTWVALDWILKELSNNDHLVVIANLPKIKLPGRNHGDKFNKFVGDITSDAASSSSRASSDNTKKDLFSLFSSPLTNNATEWCYGYEKIDIENSIRNIFTYITSIISPSLSVKITVEINVDKTSSTLIDVFKSYNPDFIVAGTKKWKLTEDLVCWKSRYVSDQLATRYIVPVFLVPSLRMHEFERSIQNENSGPVKNNSELNLLVESAVKKKQDKSNTDDSITNRIEHEITSKTMEQQLKLLSMDNRNNMLENLKKCEINNHNDPLCKINIIFNASVSFAKSIAQIKVDCSVVSEFERWKKEITGGEVKPETTSKKSMLDVVNTTSKTKAPKLHHTHTHSGIVRTLSHQPRQPLTRQLSSSPTRSNLDDLPSISHVLTYSGNSPGHTHDSHRKIKKDTEGPVLRKVVSNTESPPKKKSGGFFSSLFKK</sequence>
<keyword evidence="3" id="KW-1185">Reference proteome</keyword>
<feature type="region of interest" description="Disordered" evidence="1">
    <location>
        <begin position="591"/>
        <end position="690"/>
    </location>
</feature>
<feature type="region of interest" description="Disordered" evidence="1">
    <location>
        <begin position="107"/>
        <end position="135"/>
    </location>
</feature>
<dbReference type="OMA" id="IEWTSGY"/>
<feature type="compositionally biased region" description="Basic and acidic residues" evidence="1">
    <location>
        <begin position="111"/>
        <end position="121"/>
    </location>
</feature>
<dbReference type="KEGG" id="tpf:TPHA_0C00450"/>
<dbReference type="Proteomes" id="UP000005666">
    <property type="component" value="Chromosome 3"/>
</dbReference>
<dbReference type="OrthoDB" id="843225at2759"/>
<feature type="compositionally biased region" description="Polar residues" evidence="1">
    <location>
        <begin position="48"/>
        <end position="66"/>
    </location>
</feature>
<evidence type="ECO:0000313" key="2">
    <source>
        <dbReference type="EMBL" id="CCE62202.1"/>
    </source>
</evidence>
<gene>
    <name evidence="2" type="primary">TPHA0C00450</name>
    <name evidence="2" type="ordered locus">TPHA_0C00450</name>
</gene>
<name>G8BR26_TETPH</name>
<feature type="compositionally biased region" description="Basic residues" evidence="1">
    <location>
        <begin position="591"/>
        <end position="600"/>
    </location>
</feature>
<feature type="compositionally biased region" description="Polar residues" evidence="1">
    <location>
        <begin position="608"/>
        <end position="627"/>
    </location>
</feature>